<organism evidence="2 3">
    <name type="scientific">Paraphaeosphaeria minitans</name>
    <dbReference type="NCBI Taxonomy" id="565426"/>
    <lineage>
        <taxon>Eukaryota</taxon>
        <taxon>Fungi</taxon>
        <taxon>Dikarya</taxon>
        <taxon>Ascomycota</taxon>
        <taxon>Pezizomycotina</taxon>
        <taxon>Dothideomycetes</taxon>
        <taxon>Pleosporomycetidae</taxon>
        <taxon>Pleosporales</taxon>
        <taxon>Massarineae</taxon>
        <taxon>Didymosphaeriaceae</taxon>
        <taxon>Paraphaeosphaeria</taxon>
    </lineage>
</organism>
<reference evidence="2" key="1">
    <citation type="journal article" date="2020" name="Mol. Plant Microbe Interact.">
        <title>Genome Sequence of the Biocontrol Agent Coniothyrium minitans strain Conio (IMI 134523).</title>
        <authorList>
            <person name="Patel D."/>
            <person name="Shittu T.A."/>
            <person name="Baroncelli R."/>
            <person name="Muthumeenakshi S."/>
            <person name="Osborne T.H."/>
            <person name="Janganan T.K."/>
            <person name="Sreenivasaprasad S."/>
        </authorList>
    </citation>
    <scope>NUCLEOTIDE SEQUENCE</scope>
    <source>
        <strain evidence="2">Conio</strain>
    </source>
</reference>
<comment type="caution">
    <text evidence="2">The sequence shown here is derived from an EMBL/GenBank/DDBJ whole genome shotgun (WGS) entry which is preliminary data.</text>
</comment>
<dbReference type="EMBL" id="WJXW01000005">
    <property type="protein sequence ID" value="KAF9736278.1"/>
    <property type="molecule type" value="Genomic_DNA"/>
</dbReference>
<feature type="compositionally biased region" description="Low complexity" evidence="1">
    <location>
        <begin position="135"/>
        <end position="152"/>
    </location>
</feature>
<protein>
    <submittedName>
        <fullName evidence="2">Uncharacterized protein</fullName>
    </submittedName>
</protein>
<keyword evidence="3" id="KW-1185">Reference proteome</keyword>
<accession>A0A9P6GJ05</accession>
<feature type="region of interest" description="Disordered" evidence="1">
    <location>
        <begin position="24"/>
        <end position="44"/>
    </location>
</feature>
<dbReference type="AlphaFoldDB" id="A0A9P6GJ05"/>
<sequence>MKAVDSLRADLGQVQVQVQVLGRKERRERSQAAQGAVHDHGERWGDGLRQSEVLEAAWSVARPTPGGGCTRTGSLRFVRATASHSAPGTRHTQRGHGAKFAAAVLLSLTSVSAPPSAPPSAPQHEDEDPEPWLKSTEPTESTESTESTEPTTHAVLHAGARASMHVA</sequence>
<name>A0A9P6GJ05_9PLEO</name>
<proteinExistence type="predicted"/>
<evidence type="ECO:0000313" key="3">
    <source>
        <dbReference type="Proteomes" id="UP000756921"/>
    </source>
</evidence>
<gene>
    <name evidence="2" type="ORF">PMIN01_06193</name>
</gene>
<evidence type="ECO:0000256" key="1">
    <source>
        <dbReference type="SAM" id="MobiDB-lite"/>
    </source>
</evidence>
<dbReference type="Proteomes" id="UP000756921">
    <property type="component" value="Unassembled WGS sequence"/>
</dbReference>
<feature type="region of interest" description="Disordered" evidence="1">
    <location>
        <begin position="111"/>
        <end position="167"/>
    </location>
</feature>
<evidence type="ECO:0000313" key="2">
    <source>
        <dbReference type="EMBL" id="KAF9736278.1"/>
    </source>
</evidence>